<dbReference type="Proteomes" id="UP000607653">
    <property type="component" value="Unassembled WGS sequence"/>
</dbReference>
<dbReference type="EMBL" id="DUZY01000007">
    <property type="protein sequence ID" value="DAD46113.1"/>
    <property type="molecule type" value="Genomic_DNA"/>
</dbReference>
<evidence type="ECO:0000313" key="2">
    <source>
        <dbReference type="EMBL" id="DAD46113.1"/>
    </source>
</evidence>
<dbReference type="InterPro" id="IPR026960">
    <property type="entry name" value="RVT-Znf"/>
</dbReference>
<name>A0A822ZMW2_NELNU</name>
<dbReference type="Pfam" id="PF13966">
    <property type="entry name" value="zf-RVT"/>
    <property type="match status" value="1"/>
</dbReference>
<evidence type="ECO:0000313" key="3">
    <source>
        <dbReference type="Proteomes" id="UP000607653"/>
    </source>
</evidence>
<evidence type="ECO:0000259" key="1">
    <source>
        <dbReference type="Pfam" id="PF13966"/>
    </source>
</evidence>
<protein>
    <recommendedName>
        <fullName evidence="1">Reverse transcriptase zinc-binding domain-containing protein</fullName>
    </recommendedName>
</protein>
<keyword evidence="3" id="KW-1185">Reference proteome</keyword>
<proteinExistence type="predicted"/>
<dbReference type="AlphaFoldDB" id="A0A822ZMW2"/>
<gene>
    <name evidence="2" type="ORF">HUJ06_004343</name>
</gene>
<sequence length="121" mass="13927">MDSIVESWKHKVMPPALKMFLWRSTLNILPSIDNLQKDSYSIDDACPLCSTANGTLLRILFLYPVSCSFSEVRDFLYFWWSEDMKSESVDRVYCFQVLLLCGLFGKPGMLNSSMMLPLILI</sequence>
<organism evidence="2 3">
    <name type="scientific">Nelumbo nucifera</name>
    <name type="common">Sacred lotus</name>
    <dbReference type="NCBI Taxonomy" id="4432"/>
    <lineage>
        <taxon>Eukaryota</taxon>
        <taxon>Viridiplantae</taxon>
        <taxon>Streptophyta</taxon>
        <taxon>Embryophyta</taxon>
        <taxon>Tracheophyta</taxon>
        <taxon>Spermatophyta</taxon>
        <taxon>Magnoliopsida</taxon>
        <taxon>Proteales</taxon>
        <taxon>Nelumbonaceae</taxon>
        <taxon>Nelumbo</taxon>
    </lineage>
</organism>
<feature type="domain" description="Reverse transcriptase zinc-binding" evidence="1">
    <location>
        <begin position="7"/>
        <end position="61"/>
    </location>
</feature>
<accession>A0A822ZMW2</accession>
<comment type="caution">
    <text evidence="2">The sequence shown here is derived from an EMBL/GenBank/DDBJ whole genome shotgun (WGS) entry which is preliminary data.</text>
</comment>
<reference evidence="2 3" key="1">
    <citation type="journal article" date="2020" name="Mol. Biol. Evol.">
        <title>Distinct Expression and Methylation Patterns for Genes with Different Fates following a Single Whole-Genome Duplication in Flowering Plants.</title>
        <authorList>
            <person name="Shi T."/>
            <person name="Rahmani R.S."/>
            <person name="Gugger P.F."/>
            <person name="Wang M."/>
            <person name="Li H."/>
            <person name="Zhang Y."/>
            <person name="Li Z."/>
            <person name="Wang Q."/>
            <person name="Van de Peer Y."/>
            <person name="Marchal K."/>
            <person name="Chen J."/>
        </authorList>
    </citation>
    <scope>NUCLEOTIDE SEQUENCE [LARGE SCALE GENOMIC DNA]</scope>
    <source>
        <tissue evidence="2">Leaf</tissue>
    </source>
</reference>